<sequence length="56" mass="6276">MRESELAVIGDAELVEELSLLTTQTARMRARMADIMAELERRRCAARSAPATATRR</sequence>
<dbReference type="RefSeq" id="WP_345017547.1">
    <property type="nucleotide sequence ID" value="NZ_BAABDO010000007.1"/>
</dbReference>
<dbReference type="EMBL" id="BAABDO010000007">
    <property type="protein sequence ID" value="GAA4130535.1"/>
    <property type="molecule type" value="Genomic_DNA"/>
</dbReference>
<proteinExistence type="predicted"/>
<dbReference type="Proteomes" id="UP001500266">
    <property type="component" value="Unassembled WGS sequence"/>
</dbReference>
<reference evidence="2" key="1">
    <citation type="journal article" date="2019" name="Int. J. Syst. Evol. Microbiol.">
        <title>The Global Catalogue of Microorganisms (GCM) 10K type strain sequencing project: providing services to taxonomists for standard genome sequencing and annotation.</title>
        <authorList>
            <consortium name="The Broad Institute Genomics Platform"/>
            <consortium name="The Broad Institute Genome Sequencing Center for Infectious Disease"/>
            <person name="Wu L."/>
            <person name="Ma J."/>
        </authorList>
    </citation>
    <scope>NUCLEOTIDE SEQUENCE [LARGE SCALE GENOMIC DNA]</scope>
    <source>
        <strain evidence="2">JCM 17316</strain>
    </source>
</reference>
<gene>
    <name evidence="1" type="ORF">GCM10022416_08290</name>
</gene>
<organism evidence="1 2">
    <name type="scientific">Actinomadura keratinilytica</name>
    <dbReference type="NCBI Taxonomy" id="547461"/>
    <lineage>
        <taxon>Bacteria</taxon>
        <taxon>Bacillati</taxon>
        <taxon>Actinomycetota</taxon>
        <taxon>Actinomycetes</taxon>
        <taxon>Streptosporangiales</taxon>
        <taxon>Thermomonosporaceae</taxon>
        <taxon>Actinomadura</taxon>
    </lineage>
</organism>
<evidence type="ECO:0000313" key="1">
    <source>
        <dbReference type="EMBL" id="GAA4130535.1"/>
    </source>
</evidence>
<keyword evidence="2" id="KW-1185">Reference proteome</keyword>
<comment type="caution">
    <text evidence="1">The sequence shown here is derived from an EMBL/GenBank/DDBJ whole genome shotgun (WGS) entry which is preliminary data.</text>
</comment>
<protein>
    <submittedName>
        <fullName evidence="1">Uncharacterized protein</fullName>
    </submittedName>
</protein>
<name>A0ABP7Y4D9_9ACTN</name>
<accession>A0ABP7Y4D9</accession>
<evidence type="ECO:0000313" key="2">
    <source>
        <dbReference type="Proteomes" id="UP001500266"/>
    </source>
</evidence>